<dbReference type="EMBL" id="JASBWR010000046">
    <property type="protein sequence ID" value="KAJ9103476.1"/>
    <property type="molecule type" value="Genomic_DNA"/>
</dbReference>
<name>A0ACC2VWJ0_9TREE</name>
<sequence length="574" mass="64170">MSGFFEDDAASNKNVKPTQKKSMDSSIRDEVDDFLAKFLDLSNEAKDNDSKERSMPLSESIKTFPKAAFWSVVLSSALIMEGFDTNLINSFFTFPAFQKKFGTYYPESDSWGLEAKWQTTLSLSVYVGEFIGLFIAGIIADRIGYRKTLIGALAMVIGFIFIVFFAQNVQMLVAGELLLGIPWGAFQTLSISYASEVCPMVLRVYLTTYVNVCWVFGQLISAGILRALVNSKSEWSFRIPFALQWAWPIPIMIGIFLAPESPWWLVKKGRLESAKKSVNRLLTENSHLPDKSVMTVAMVNKMQLTVESERTSKNEATYWDCFKGPDFRRTRIAVGVWVFQNITGSALMGYSAYFYTQAGLAPSMAFTFTIIQYVLGIVGCIQSWFLAKNAGRFTIYFSGLCTQFVILVIVGALGCSADKNASWGIGSMLLVFTLVYNSSVGPLCYCIVAEMPSVKLRTKTLIIARNAYNVAGIVIAVITPQMLNPEAWNWKAKTGFFWAGFALAGLIWCWFDLPETKNKTFADLDALFENKIASRKFKSTELATFDVGRMMENLGEEGIKAVVKHHENPETEKV</sequence>
<evidence type="ECO:0000313" key="2">
    <source>
        <dbReference type="Proteomes" id="UP001241377"/>
    </source>
</evidence>
<accession>A0ACC2VWJ0</accession>
<evidence type="ECO:0000313" key="1">
    <source>
        <dbReference type="EMBL" id="KAJ9103476.1"/>
    </source>
</evidence>
<proteinExistence type="predicted"/>
<comment type="caution">
    <text evidence="1">The sequence shown here is derived from an EMBL/GenBank/DDBJ whole genome shotgun (WGS) entry which is preliminary data.</text>
</comment>
<gene>
    <name evidence="1" type="ORF">QFC19_004427</name>
</gene>
<dbReference type="Proteomes" id="UP001241377">
    <property type="component" value="Unassembled WGS sequence"/>
</dbReference>
<keyword evidence="2" id="KW-1185">Reference proteome</keyword>
<reference evidence="1" key="1">
    <citation type="submission" date="2023-04" db="EMBL/GenBank/DDBJ databases">
        <title>Draft Genome sequencing of Naganishia species isolated from polar environments using Oxford Nanopore Technology.</title>
        <authorList>
            <person name="Leo P."/>
            <person name="Venkateswaran K."/>
        </authorList>
    </citation>
    <scope>NUCLEOTIDE SEQUENCE</scope>
    <source>
        <strain evidence="1">MNA-CCFEE 5261</strain>
    </source>
</reference>
<protein>
    <submittedName>
        <fullName evidence="1">Uncharacterized protein</fullName>
    </submittedName>
</protein>
<organism evidence="1 2">
    <name type="scientific">Naganishia cerealis</name>
    <dbReference type="NCBI Taxonomy" id="610337"/>
    <lineage>
        <taxon>Eukaryota</taxon>
        <taxon>Fungi</taxon>
        <taxon>Dikarya</taxon>
        <taxon>Basidiomycota</taxon>
        <taxon>Agaricomycotina</taxon>
        <taxon>Tremellomycetes</taxon>
        <taxon>Filobasidiales</taxon>
        <taxon>Filobasidiaceae</taxon>
        <taxon>Naganishia</taxon>
    </lineage>
</organism>